<evidence type="ECO:0000313" key="2">
    <source>
        <dbReference type="Proteomes" id="UP000545606"/>
    </source>
</evidence>
<dbReference type="Proteomes" id="UP000545606">
    <property type="component" value="Unassembled WGS sequence"/>
</dbReference>
<accession>A0A838Y943</accession>
<protein>
    <submittedName>
        <fullName evidence="1">Uncharacterized protein</fullName>
    </submittedName>
</protein>
<dbReference type="AlphaFoldDB" id="A0A838Y943"/>
<evidence type="ECO:0000313" key="1">
    <source>
        <dbReference type="EMBL" id="MBA4707555.1"/>
    </source>
</evidence>
<dbReference type="RefSeq" id="WP_181834832.1">
    <property type="nucleotide sequence ID" value="NZ_JACERN010000014.1"/>
</dbReference>
<comment type="caution">
    <text evidence="1">The sequence shown here is derived from an EMBL/GenBank/DDBJ whole genome shotgun (WGS) entry which is preliminary data.</text>
</comment>
<proteinExistence type="predicted"/>
<gene>
    <name evidence="1" type="ORF">H2Z84_03995</name>
</gene>
<reference evidence="1 2" key="1">
    <citation type="submission" date="2020-07" db="EMBL/GenBank/DDBJ databases">
        <title>Draft genome sequence of violacein-producing bacteria and related species.</title>
        <authorList>
            <person name="Wilson H.S."/>
            <person name="De Leon M.E."/>
        </authorList>
    </citation>
    <scope>NUCLEOTIDE SEQUENCE [LARGE SCALE GENOMIC DNA]</scope>
    <source>
        <strain evidence="1 2">HSC-21Su07</strain>
    </source>
</reference>
<keyword evidence="2" id="KW-1185">Reference proteome</keyword>
<organism evidence="1 2">
    <name type="scientific">Aquitalea aquatica</name>
    <dbReference type="NCBI Taxonomy" id="3044273"/>
    <lineage>
        <taxon>Bacteria</taxon>
        <taxon>Pseudomonadati</taxon>
        <taxon>Pseudomonadota</taxon>
        <taxon>Betaproteobacteria</taxon>
        <taxon>Neisseriales</taxon>
        <taxon>Chromobacteriaceae</taxon>
        <taxon>Aquitalea</taxon>
    </lineage>
</organism>
<name>A0A838Y943_9NEIS</name>
<dbReference type="EMBL" id="JACERN010000014">
    <property type="protein sequence ID" value="MBA4707555.1"/>
    <property type="molecule type" value="Genomic_DNA"/>
</dbReference>
<sequence length="74" mass="8477">MEFPVCAVCNKPVDRIEWFDDHSARGRVFRVFCHGKVEEQVLTDRMALHMVRGTEIAFGNAFTAHVKAIEDKGR</sequence>